<protein>
    <submittedName>
        <fullName evidence="2">Uncharacterized protein</fullName>
    </submittedName>
</protein>
<reference evidence="2 3" key="1">
    <citation type="submission" date="2019-02" db="EMBL/GenBank/DDBJ databases">
        <title>Genomic Encyclopedia of Type Strains, Phase IV (KMG-IV): sequencing the most valuable type-strain genomes for metagenomic binning, comparative biology and taxonomic classification.</title>
        <authorList>
            <person name="Goeker M."/>
        </authorList>
    </citation>
    <scope>NUCLEOTIDE SEQUENCE [LARGE SCALE GENOMIC DNA]</scope>
    <source>
        <strain evidence="2 3">DSM 101727</strain>
    </source>
</reference>
<comment type="caution">
    <text evidence="2">The sequence shown here is derived from an EMBL/GenBank/DDBJ whole genome shotgun (WGS) entry which is preliminary data.</text>
</comment>
<dbReference type="OrthoDB" id="3638704at2"/>
<dbReference type="AlphaFoldDB" id="A0A4Q7KK52"/>
<dbReference type="Proteomes" id="UP000294257">
    <property type="component" value="Unassembled WGS sequence"/>
</dbReference>
<keyword evidence="1" id="KW-0732">Signal</keyword>
<dbReference type="RefSeq" id="WP_130345466.1">
    <property type="nucleotide sequence ID" value="NZ_SGWQ01000006.1"/>
</dbReference>
<organism evidence="2 3">
    <name type="scientific">Herbihabitans rhizosphaerae</name>
    <dbReference type="NCBI Taxonomy" id="1872711"/>
    <lineage>
        <taxon>Bacteria</taxon>
        <taxon>Bacillati</taxon>
        <taxon>Actinomycetota</taxon>
        <taxon>Actinomycetes</taxon>
        <taxon>Pseudonocardiales</taxon>
        <taxon>Pseudonocardiaceae</taxon>
        <taxon>Herbihabitans</taxon>
    </lineage>
</organism>
<evidence type="ECO:0000313" key="2">
    <source>
        <dbReference type="EMBL" id="RZS36835.1"/>
    </source>
</evidence>
<keyword evidence="3" id="KW-1185">Reference proteome</keyword>
<gene>
    <name evidence="2" type="ORF">EV193_10669</name>
</gene>
<accession>A0A4Q7KK52</accession>
<sequence>MKYIRSIVAGIAATVIAIALMFAGGSSAGADTAAAQDVAESSATTAVPGEAPGIQAIDVQINAYSGGVLRGQGYFYSYGEHLYACDRSADGRTVTSQLYWDGAVRASVADGNGASAGCGHRNLEIAEGKYVLLRVCLSGVGCTAWVRGQA</sequence>
<dbReference type="EMBL" id="SGWQ01000006">
    <property type="protein sequence ID" value="RZS36835.1"/>
    <property type="molecule type" value="Genomic_DNA"/>
</dbReference>
<name>A0A4Q7KK52_9PSEU</name>
<evidence type="ECO:0000256" key="1">
    <source>
        <dbReference type="SAM" id="SignalP"/>
    </source>
</evidence>
<feature type="chain" id="PRO_5039518323" evidence="1">
    <location>
        <begin position="29"/>
        <end position="150"/>
    </location>
</feature>
<feature type="signal peptide" evidence="1">
    <location>
        <begin position="1"/>
        <end position="28"/>
    </location>
</feature>
<proteinExistence type="predicted"/>
<evidence type="ECO:0000313" key="3">
    <source>
        <dbReference type="Proteomes" id="UP000294257"/>
    </source>
</evidence>